<proteinExistence type="predicted"/>
<keyword evidence="2" id="KW-1185">Reference proteome</keyword>
<evidence type="ECO:0008006" key="3">
    <source>
        <dbReference type="Google" id="ProtNLM"/>
    </source>
</evidence>
<sequence length="86" mass="9350">MHIPKLKIKPGKLTAEAACGPEMAALLACFASLTSTEAALEAKSQSTRCQDSVRSFQRCMAKAGKYQKLNKPTINYHLARLGKNLV</sequence>
<dbReference type="EMBL" id="BABT02000110">
    <property type="protein sequence ID" value="GAA97088.1"/>
    <property type="molecule type" value="Genomic_DNA"/>
</dbReference>
<dbReference type="RefSeq" id="XP_014565509.1">
    <property type="nucleotide sequence ID" value="XM_014710023.1"/>
</dbReference>
<accession>G7E2M8</accession>
<evidence type="ECO:0000313" key="1">
    <source>
        <dbReference type="EMBL" id="GAA97088.1"/>
    </source>
</evidence>
<organism evidence="1 2">
    <name type="scientific">Mixia osmundae (strain CBS 9802 / IAM 14324 / JCM 22182 / KY 12970)</name>
    <dbReference type="NCBI Taxonomy" id="764103"/>
    <lineage>
        <taxon>Eukaryota</taxon>
        <taxon>Fungi</taxon>
        <taxon>Dikarya</taxon>
        <taxon>Basidiomycota</taxon>
        <taxon>Pucciniomycotina</taxon>
        <taxon>Mixiomycetes</taxon>
        <taxon>Mixiales</taxon>
        <taxon>Mixiaceae</taxon>
        <taxon>Mixia</taxon>
    </lineage>
</organism>
<dbReference type="AlphaFoldDB" id="G7E2M8"/>
<name>G7E2M8_MIXOS</name>
<protein>
    <recommendedName>
        <fullName evidence="3">CHCH domain-containing protein</fullName>
    </recommendedName>
</protein>
<dbReference type="STRING" id="764103.G7E2M8"/>
<reference evidence="1 2" key="1">
    <citation type="journal article" date="2011" name="J. Gen. Appl. Microbiol.">
        <title>Draft genome sequencing of the enigmatic basidiomycete Mixia osmundae.</title>
        <authorList>
            <person name="Nishida H."/>
            <person name="Nagatsuka Y."/>
            <person name="Sugiyama J."/>
        </authorList>
    </citation>
    <scope>NUCLEOTIDE SEQUENCE [LARGE SCALE GENOMIC DNA]</scope>
    <source>
        <strain evidence="2">CBS 9802 / IAM 14324 / JCM 22182 / KY 12970</strain>
    </source>
</reference>
<comment type="caution">
    <text evidence="1">The sequence shown here is derived from an EMBL/GenBank/DDBJ whole genome shotgun (WGS) entry which is preliminary data.</text>
</comment>
<gene>
    <name evidence="1" type="primary">Mo03763</name>
    <name evidence="1" type="ORF">E5Q_03763</name>
</gene>
<dbReference type="FunCoup" id="G7E2M8">
    <property type="interactions" value="23"/>
</dbReference>
<dbReference type="OMA" id="AAMLGCW"/>
<dbReference type="Proteomes" id="UP000009131">
    <property type="component" value="Unassembled WGS sequence"/>
</dbReference>
<evidence type="ECO:0000313" key="2">
    <source>
        <dbReference type="Proteomes" id="UP000009131"/>
    </source>
</evidence>
<dbReference type="InParanoid" id="G7E2M8"/>
<reference evidence="1 2" key="2">
    <citation type="journal article" date="2012" name="Open Biol.">
        <title>Characteristics of nucleosomes and linker DNA regions on the genome of the basidiomycete Mixia osmundae revealed by mono- and dinucleosome mapping.</title>
        <authorList>
            <person name="Nishida H."/>
            <person name="Kondo S."/>
            <person name="Matsumoto T."/>
            <person name="Suzuki Y."/>
            <person name="Yoshikawa H."/>
            <person name="Taylor T.D."/>
            <person name="Sugiyama J."/>
        </authorList>
    </citation>
    <scope>NUCLEOTIDE SEQUENCE [LARGE SCALE GENOMIC DNA]</scope>
    <source>
        <strain evidence="2">CBS 9802 / IAM 14324 / JCM 22182 / KY 12970</strain>
    </source>
</reference>
<dbReference type="OrthoDB" id="2210at2759"/>
<dbReference type="HOGENOM" id="CLU_162186_1_0_1"/>